<dbReference type="GO" id="GO:0003677">
    <property type="term" value="F:DNA binding"/>
    <property type="evidence" value="ECO:0007669"/>
    <property type="project" value="UniProtKB-KW"/>
</dbReference>
<accession>A0A1I1FKE7</accession>
<dbReference type="Gene3D" id="1.10.260.40">
    <property type="entry name" value="lambda repressor-like DNA-binding domains"/>
    <property type="match status" value="1"/>
</dbReference>
<dbReference type="PROSITE" id="PS50943">
    <property type="entry name" value="HTH_CROC1"/>
    <property type="match status" value="1"/>
</dbReference>
<feature type="domain" description="HTH cro/C1-type" evidence="1">
    <location>
        <begin position="14"/>
        <end position="66"/>
    </location>
</feature>
<sequence length="123" mass="13406">MAYQLDADRLATLLRAKRAGRGLRDIADEIGEVSPSTLSRVENGKAPDLTTFLLICDWLQVAPDELLRKEEDTTGKEINPLEEVALLLRSNKNLDAATAKTLATVIKAAYQSLTGNPNTPESN</sequence>
<dbReference type="SUPFAM" id="SSF47413">
    <property type="entry name" value="lambda repressor-like DNA-binding domains"/>
    <property type="match status" value="1"/>
</dbReference>
<evidence type="ECO:0000259" key="1">
    <source>
        <dbReference type="PROSITE" id="PS50943"/>
    </source>
</evidence>
<dbReference type="Pfam" id="PF01381">
    <property type="entry name" value="HTH_3"/>
    <property type="match status" value="1"/>
</dbReference>
<dbReference type="RefSeq" id="WP_093822650.1">
    <property type="nucleotide sequence ID" value="NZ_FOLQ01000001.1"/>
</dbReference>
<reference evidence="2 3" key="1">
    <citation type="submission" date="2016-10" db="EMBL/GenBank/DDBJ databases">
        <authorList>
            <person name="de Groot N.N."/>
        </authorList>
    </citation>
    <scope>NUCLEOTIDE SEQUENCE [LARGE SCALE GENOMIC DNA]</scope>
    <source>
        <strain evidence="2 3">DSM 26130</strain>
    </source>
</reference>
<protein>
    <submittedName>
        <fullName evidence="2">DNA-binding transcriptional regulator, XRE family</fullName>
    </submittedName>
</protein>
<proteinExistence type="predicted"/>
<dbReference type="EMBL" id="FOLQ01000001">
    <property type="protein sequence ID" value="SFB99805.1"/>
    <property type="molecule type" value="Genomic_DNA"/>
</dbReference>
<dbReference type="InterPro" id="IPR010982">
    <property type="entry name" value="Lambda_DNA-bd_dom_sf"/>
</dbReference>
<name>A0A1I1FKE7_9BACT</name>
<dbReference type="CDD" id="cd00093">
    <property type="entry name" value="HTH_XRE"/>
    <property type="match status" value="1"/>
</dbReference>
<keyword evidence="2" id="KW-0238">DNA-binding</keyword>
<gene>
    <name evidence="2" type="ORF">SAMN05216167_101253</name>
</gene>
<dbReference type="AlphaFoldDB" id="A0A1I1FKE7"/>
<keyword evidence="3" id="KW-1185">Reference proteome</keyword>
<evidence type="ECO:0000313" key="3">
    <source>
        <dbReference type="Proteomes" id="UP000198598"/>
    </source>
</evidence>
<evidence type="ECO:0000313" key="2">
    <source>
        <dbReference type="EMBL" id="SFB99805.1"/>
    </source>
</evidence>
<dbReference type="STRING" id="662367.SAMN05216167_101253"/>
<dbReference type="SMART" id="SM00530">
    <property type="entry name" value="HTH_XRE"/>
    <property type="match status" value="1"/>
</dbReference>
<dbReference type="InterPro" id="IPR001387">
    <property type="entry name" value="Cro/C1-type_HTH"/>
</dbReference>
<organism evidence="2 3">
    <name type="scientific">Spirosoma endophyticum</name>
    <dbReference type="NCBI Taxonomy" id="662367"/>
    <lineage>
        <taxon>Bacteria</taxon>
        <taxon>Pseudomonadati</taxon>
        <taxon>Bacteroidota</taxon>
        <taxon>Cytophagia</taxon>
        <taxon>Cytophagales</taxon>
        <taxon>Cytophagaceae</taxon>
        <taxon>Spirosoma</taxon>
    </lineage>
</organism>
<dbReference type="OrthoDB" id="884972at2"/>
<dbReference type="Proteomes" id="UP000198598">
    <property type="component" value="Unassembled WGS sequence"/>
</dbReference>